<dbReference type="NCBIfam" id="TIGR01730">
    <property type="entry name" value="RND_mfp"/>
    <property type="match status" value="1"/>
</dbReference>
<dbReference type="SUPFAM" id="SSF111369">
    <property type="entry name" value="HlyD-like secretion proteins"/>
    <property type="match status" value="1"/>
</dbReference>
<feature type="domain" description="Multidrug resistance protein MdtA-like beta-barrel" evidence="5">
    <location>
        <begin position="216"/>
        <end position="298"/>
    </location>
</feature>
<comment type="similarity">
    <text evidence="2">Belongs to the membrane fusion protein (MFP) (TC 8.A.1) family.</text>
</comment>
<comment type="subcellular location">
    <subcellularLocation>
        <location evidence="1">Cell envelope</location>
    </subcellularLocation>
</comment>
<dbReference type="Pfam" id="PF25967">
    <property type="entry name" value="RND-MFP_C"/>
    <property type="match status" value="1"/>
</dbReference>
<dbReference type="PANTHER" id="PTHR30158">
    <property type="entry name" value="ACRA/E-RELATED COMPONENT OF DRUG EFFLUX TRANSPORTER"/>
    <property type="match status" value="1"/>
</dbReference>
<dbReference type="Gene3D" id="2.40.50.100">
    <property type="match status" value="1"/>
</dbReference>
<dbReference type="AlphaFoldDB" id="A0A3R6AXB6"/>
<dbReference type="OrthoDB" id="9772050at2"/>
<dbReference type="InterPro" id="IPR006143">
    <property type="entry name" value="RND_pump_MFP"/>
</dbReference>
<evidence type="ECO:0000259" key="6">
    <source>
        <dbReference type="Pfam" id="PF25967"/>
    </source>
</evidence>
<feature type="domain" description="Multidrug resistance protein MdtA-like alpha-helical hairpin" evidence="3">
    <location>
        <begin position="109"/>
        <end position="178"/>
    </location>
</feature>
<feature type="domain" description="Multidrug resistance protein MdtA-like C-terminal permuted SH3" evidence="6">
    <location>
        <begin position="306"/>
        <end position="367"/>
    </location>
</feature>
<evidence type="ECO:0000256" key="1">
    <source>
        <dbReference type="ARBA" id="ARBA00004196"/>
    </source>
</evidence>
<dbReference type="Pfam" id="PF25944">
    <property type="entry name" value="Beta-barrel_RND"/>
    <property type="match status" value="1"/>
</dbReference>
<dbReference type="Proteomes" id="UP000287502">
    <property type="component" value="Chromosome"/>
</dbReference>
<evidence type="ECO:0000256" key="2">
    <source>
        <dbReference type="ARBA" id="ARBA00009477"/>
    </source>
</evidence>
<dbReference type="Pfam" id="PF25917">
    <property type="entry name" value="BSH_RND"/>
    <property type="match status" value="1"/>
</dbReference>
<dbReference type="EMBL" id="CP035108">
    <property type="protein sequence ID" value="QAR32618.1"/>
    <property type="molecule type" value="Genomic_DNA"/>
</dbReference>
<dbReference type="InterPro" id="IPR058624">
    <property type="entry name" value="MdtA-like_HH"/>
</dbReference>
<proteinExistence type="inferred from homology"/>
<evidence type="ECO:0000313" key="7">
    <source>
        <dbReference type="EMBL" id="QAR32618.1"/>
    </source>
</evidence>
<dbReference type="KEGG" id="gtl:EP073_04105"/>
<evidence type="ECO:0000313" key="8">
    <source>
        <dbReference type="Proteomes" id="UP000287502"/>
    </source>
</evidence>
<dbReference type="InterPro" id="IPR058626">
    <property type="entry name" value="MdtA-like_b-barrel"/>
</dbReference>
<reference evidence="7 8" key="1">
    <citation type="submission" date="2019-01" db="EMBL/GenBank/DDBJ databases">
        <title>Geovibrio thiophilus DSM 11263, complete genome.</title>
        <authorList>
            <person name="Spring S."/>
            <person name="Bunk B."/>
            <person name="Sproer C."/>
        </authorList>
    </citation>
    <scope>NUCLEOTIDE SEQUENCE [LARGE SCALE GENOMIC DNA]</scope>
    <source>
        <strain evidence="7 8">DSM 11263</strain>
    </source>
</reference>
<dbReference type="RefSeq" id="WP_128465905.1">
    <property type="nucleotide sequence ID" value="NZ_CP035108.1"/>
</dbReference>
<dbReference type="Gene3D" id="2.40.30.170">
    <property type="match status" value="1"/>
</dbReference>
<protein>
    <submittedName>
        <fullName evidence="7">Efflux RND transporter periplasmic adaptor subunit</fullName>
    </submittedName>
</protein>
<dbReference type="GO" id="GO:0022857">
    <property type="term" value="F:transmembrane transporter activity"/>
    <property type="evidence" value="ECO:0007669"/>
    <property type="project" value="InterPro"/>
</dbReference>
<evidence type="ECO:0000259" key="3">
    <source>
        <dbReference type="Pfam" id="PF25876"/>
    </source>
</evidence>
<dbReference type="Gene3D" id="1.10.287.470">
    <property type="entry name" value="Helix hairpin bin"/>
    <property type="match status" value="1"/>
</dbReference>
<dbReference type="Pfam" id="PF25876">
    <property type="entry name" value="HH_MFP_RND"/>
    <property type="match status" value="1"/>
</dbReference>
<name>A0A3R6AXB6_9BACT</name>
<keyword evidence="8" id="KW-1185">Reference proteome</keyword>
<organism evidence="7 8">
    <name type="scientific">Geovibrio thiophilus</name>
    <dbReference type="NCBI Taxonomy" id="139438"/>
    <lineage>
        <taxon>Bacteria</taxon>
        <taxon>Pseudomonadati</taxon>
        <taxon>Deferribacterota</taxon>
        <taxon>Deferribacteres</taxon>
        <taxon>Deferribacterales</taxon>
        <taxon>Geovibrionaceae</taxon>
        <taxon>Geovibrio</taxon>
    </lineage>
</organism>
<feature type="domain" description="Multidrug resistance protein MdtA-like barrel-sandwich hybrid" evidence="4">
    <location>
        <begin position="68"/>
        <end position="210"/>
    </location>
</feature>
<evidence type="ECO:0000259" key="5">
    <source>
        <dbReference type="Pfam" id="PF25944"/>
    </source>
</evidence>
<accession>A0A3R6AXB6</accession>
<dbReference type="InterPro" id="IPR058625">
    <property type="entry name" value="MdtA-like_BSH"/>
</dbReference>
<dbReference type="GO" id="GO:0046677">
    <property type="term" value="P:response to antibiotic"/>
    <property type="evidence" value="ECO:0007669"/>
    <property type="project" value="TreeGrafter"/>
</dbReference>
<dbReference type="InterPro" id="IPR058627">
    <property type="entry name" value="MdtA-like_C"/>
</dbReference>
<gene>
    <name evidence="7" type="ORF">EP073_04105</name>
</gene>
<dbReference type="Gene3D" id="2.40.420.20">
    <property type="match status" value="1"/>
</dbReference>
<dbReference type="FunFam" id="2.40.420.20:FF:000001">
    <property type="entry name" value="Efflux RND transporter periplasmic adaptor subunit"/>
    <property type="match status" value="1"/>
</dbReference>
<dbReference type="PANTHER" id="PTHR30158:SF3">
    <property type="entry name" value="MULTIDRUG EFFLUX PUMP SUBUNIT ACRA-RELATED"/>
    <property type="match status" value="1"/>
</dbReference>
<dbReference type="GO" id="GO:0005886">
    <property type="term" value="C:plasma membrane"/>
    <property type="evidence" value="ECO:0007669"/>
    <property type="project" value="UniProtKB-SubCell"/>
</dbReference>
<evidence type="ECO:0000259" key="4">
    <source>
        <dbReference type="Pfam" id="PF25917"/>
    </source>
</evidence>
<sequence>MNSKLLVFAGLAAAVVIGLVIWKSGSSATAAQPQGGGERPPAEVTVYTVKTESVIFTKELPGRTSAVRVAEIRPQVSGIIIKRLFKEGGSVSAGQQLYQIDSAPFQAAYDSAQAELMRAEASLQSAAPKAERYTELVKVGGVSSQEYDDAVTALAQAKASVAAAKAAVATAKINLDYTKVFSPISGHIGKSSVTEGALVTANQANALARVQQLDSIYVDVSQSAEAVMKLRRMVTEDGTLGSSAEVELLIGNKPYGHKGVMQFSDVTVDETTGMVQLRVLFPNPERELLPGLFVKASVGQAKDDAAILIPQQAAVRNADGSVIVWAVDAENTVNPRPVQVSDALGNKWLVSSGLQSGDRVVVEGLQKIAPGAKVNPVEQKAE</sequence>